<keyword evidence="7" id="KW-0408">Iron</keyword>
<evidence type="ECO:0000256" key="5">
    <source>
        <dbReference type="ARBA" id="ARBA00022989"/>
    </source>
</evidence>
<dbReference type="PANTHER" id="PTHR11351">
    <property type="entry name" value="ACYL-COA DESATURASE"/>
    <property type="match status" value="1"/>
</dbReference>
<sequence>MQGAPVTASPLADRPTASVDLDLEAERAFHGDDHKRTWEQVALALFIAVPFLALIVAVPVAWGWGLGWSDVVIALVMYFISGFGITGGFHRYFTHGAFKAKRGLRVGLAVAGSLAVEGPVIRWVADHRRHHKFSDKDGDPHSPWRYGETFPALMKGLFFAHMGWLFDVEQTNQRQYAPDLLKDKDILRVSRAFPYLVLASLLVPALLGGLLTWSWQGAVTAFFWGSLVRIAALHHVTWSINSICHAIGEHEFKSRDRSGNVWWLAIPSLGESWHNLHHADPTCARHGVNRGQIDITARTIWLFEKLHWAYDVRWPVSARLDAKRTAA</sequence>
<evidence type="ECO:0000259" key="11">
    <source>
        <dbReference type="Pfam" id="PF00487"/>
    </source>
</evidence>
<feature type="transmembrane region" description="Helical" evidence="10">
    <location>
        <begin position="41"/>
        <end position="65"/>
    </location>
</feature>
<evidence type="ECO:0000256" key="4">
    <source>
        <dbReference type="ARBA" id="ARBA00022832"/>
    </source>
</evidence>
<dbReference type="InterPro" id="IPR015876">
    <property type="entry name" value="Acyl-CoA_DS"/>
</dbReference>
<comment type="similarity">
    <text evidence="2">Belongs to the fatty acid desaturase type 2 family.</text>
</comment>
<keyword evidence="5 10" id="KW-1133">Transmembrane helix</keyword>
<name>A0ABX0GWK5_9ACTN</name>
<keyword evidence="13" id="KW-1185">Reference proteome</keyword>
<reference evidence="12 13" key="1">
    <citation type="submission" date="2020-03" db="EMBL/GenBank/DDBJ databases">
        <title>Two novel Motilibacter sp.</title>
        <authorList>
            <person name="Liu S."/>
        </authorList>
    </citation>
    <scope>NUCLEOTIDE SEQUENCE [LARGE SCALE GENOMIC DNA]</scope>
    <source>
        <strain evidence="12 13">E257</strain>
    </source>
</reference>
<evidence type="ECO:0000256" key="1">
    <source>
        <dbReference type="ARBA" id="ARBA00004141"/>
    </source>
</evidence>
<evidence type="ECO:0000256" key="6">
    <source>
        <dbReference type="ARBA" id="ARBA00023002"/>
    </source>
</evidence>
<evidence type="ECO:0000256" key="2">
    <source>
        <dbReference type="ARBA" id="ARBA00008749"/>
    </source>
</evidence>
<evidence type="ECO:0000256" key="8">
    <source>
        <dbReference type="ARBA" id="ARBA00023098"/>
    </source>
</evidence>
<keyword evidence="6" id="KW-0560">Oxidoreductase</keyword>
<evidence type="ECO:0000256" key="10">
    <source>
        <dbReference type="SAM" id="Phobius"/>
    </source>
</evidence>
<accession>A0ABX0GWK5</accession>
<comment type="caution">
    <text evidence="12">The sequence shown here is derived from an EMBL/GenBank/DDBJ whole genome shotgun (WGS) entry which is preliminary data.</text>
</comment>
<comment type="subcellular location">
    <subcellularLocation>
        <location evidence="1">Membrane</location>
        <topology evidence="1">Multi-pass membrane protein</topology>
    </subcellularLocation>
</comment>
<proteinExistence type="inferred from homology"/>
<dbReference type="PANTHER" id="PTHR11351:SF3">
    <property type="entry name" value="BLL4393 PROTEIN"/>
    <property type="match status" value="1"/>
</dbReference>
<feature type="transmembrane region" description="Helical" evidence="10">
    <location>
        <begin position="71"/>
        <end position="93"/>
    </location>
</feature>
<keyword evidence="4" id="KW-0276">Fatty acid metabolism</keyword>
<evidence type="ECO:0000313" key="13">
    <source>
        <dbReference type="Proteomes" id="UP000800981"/>
    </source>
</evidence>
<evidence type="ECO:0000313" key="12">
    <source>
        <dbReference type="EMBL" id="NHC15343.1"/>
    </source>
</evidence>
<dbReference type="PRINTS" id="PR00075">
    <property type="entry name" value="FACDDSATRASE"/>
</dbReference>
<feature type="transmembrane region" description="Helical" evidence="10">
    <location>
        <begin position="192"/>
        <end position="215"/>
    </location>
</feature>
<protein>
    <submittedName>
        <fullName evidence="12">Acyl-CoA desaturase</fullName>
    </submittedName>
</protein>
<evidence type="ECO:0000256" key="3">
    <source>
        <dbReference type="ARBA" id="ARBA00022692"/>
    </source>
</evidence>
<feature type="domain" description="Fatty acid desaturase" evidence="11">
    <location>
        <begin position="67"/>
        <end position="285"/>
    </location>
</feature>
<dbReference type="InterPro" id="IPR005804">
    <property type="entry name" value="FA_desaturase_dom"/>
</dbReference>
<keyword evidence="9 10" id="KW-0472">Membrane</keyword>
<keyword evidence="8" id="KW-0443">Lipid metabolism</keyword>
<dbReference type="Proteomes" id="UP000800981">
    <property type="component" value="Unassembled WGS sequence"/>
</dbReference>
<gene>
    <name evidence="12" type="ORF">G9H71_16295</name>
</gene>
<dbReference type="EMBL" id="JAANNP010000025">
    <property type="protein sequence ID" value="NHC15343.1"/>
    <property type="molecule type" value="Genomic_DNA"/>
</dbReference>
<evidence type="ECO:0000256" key="9">
    <source>
        <dbReference type="ARBA" id="ARBA00023136"/>
    </source>
</evidence>
<evidence type="ECO:0000256" key="7">
    <source>
        <dbReference type="ARBA" id="ARBA00023004"/>
    </source>
</evidence>
<keyword evidence="3 10" id="KW-0812">Transmembrane</keyword>
<organism evidence="12 13">
    <name type="scientific">Motilibacter deserti</name>
    <dbReference type="NCBI Taxonomy" id="2714956"/>
    <lineage>
        <taxon>Bacteria</taxon>
        <taxon>Bacillati</taxon>
        <taxon>Actinomycetota</taxon>
        <taxon>Actinomycetes</taxon>
        <taxon>Motilibacterales</taxon>
        <taxon>Motilibacteraceae</taxon>
        <taxon>Motilibacter</taxon>
    </lineage>
</organism>
<dbReference type="CDD" id="cd03505">
    <property type="entry name" value="Delta9-FADS-like"/>
    <property type="match status" value="1"/>
</dbReference>
<dbReference type="Pfam" id="PF00487">
    <property type="entry name" value="FA_desaturase"/>
    <property type="match status" value="1"/>
</dbReference>